<keyword evidence="2 8" id="KW-0812">Transmembrane</keyword>
<protein>
    <submittedName>
        <fullName evidence="12">R-opsin</fullName>
    </submittedName>
</protein>
<dbReference type="PROSITE" id="PS50262">
    <property type="entry name" value="G_PROTEIN_RECEP_F1_2"/>
    <property type="match status" value="1"/>
</dbReference>
<feature type="compositionally biased region" description="Acidic residues" evidence="9">
    <location>
        <begin position="321"/>
        <end position="330"/>
    </location>
</feature>
<dbReference type="InterPro" id="IPR000276">
    <property type="entry name" value="GPCR_Rhodpsn"/>
</dbReference>
<feature type="transmembrane region" description="Helical" evidence="10">
    <location>
        <begin position="239"/>
        <end position="261"/>
    </location>
</feature>
<dbReference type="GO" id="GO:0016020">
    <property type="term" value="C:membrane"/>
    <property type="evidence" value="ECO:0007669"/>
    <property type="project" value="UniProtKB-SubCell"/>
</dbReference>
<evidence type="ECO:0000256" key="10">
    <source>
        <dbReference type="SAM" id="Phobius"/>
    </source>
</evidence>
<evidence type="ECO:0000256" key="6">
    <source>
        <dbReference type="ARBA" id="ARBA00023170"/>
    </source>
</evidence>
<organism evidence="12 13">
    <name type="scientific">Mytilus galloprovincialis</name>
    <name type="common">Mediterranean mussel</name>
    <dbReference type="NCBI Taxonomy" id="29158"/>
    <lineage>
        <taxon>Eukaryota</taxon>
        <taxon>Metazoa</taxon>
        <taxon>Spiralia</taxon>
        <taxon>Lophotrochozoa</taxon>
        <taxon>Mollusca</taxon>
        <taxon>Bivalvia</taxon>
        <taxon>Autobranchia</taxon>
        <taxon>Pteriomorphia</taxon>
        <taxon>Mytilida</taxon>
        <taxon>Mytiloidea</taxon>
        <taxon>Mytilidae</taxon>
        <taxon>Mytilinae</taxon>
        <taxon>Mytilus</taxon>
    </lineage>
</organism>
<dbReference type="AlphaFoldDB" id="A0A8B6E071"/>
<evidence type="ECO:0000313" key="13">
    <source>
        <dbReference type="Proteomes" id="UP000596742"/>
    </source>
</evidence>
<feature type="transmembrane region" description="Helical" evidence="10">
    <location>
        <begin position="133"/>
        <end position="151"/>
    </location>
</feature>
<evidence type="ECO:0000256" key="5">
    <source>
        <dbReference type="ARBA" id="ARBA00023136"/>
    </source>
</evidence>
<dbReference type="PANTHER" id="PTHR24240">
    <property type="entry name" value="OPSIN"/>
    <property type="match status" value="1"/>
</dbReference>
<accession>A0A8B6E071</accession>
<dbReference type="InterPro" id="IPR050125">
    <property type="entry name" value="GPCR_opsins"/>
</dbReference>
<feature type="region of interest" description="Disordered" evidence="9">
    <location>
        <begin position="321"/>
        <end position="342"/>
    </location>
</feature>
<dbReference type="SMART" id="SM01381">
    <property type="entry name" value="7TM_GPCR_Srsx"/>
    <property type="match status" value="1"/>
</dbReference>
<evidence type="ECO:0000256" key="3">
    <source>
        <dbReference type="ARBA" id="ARBA00022989"/>
    </source>
</evidence>
<dbReference type="CDD" id="cd14969">
    <property type="entry name" value="7tmA_Opsins_type2_animals"/>
    <property type="match status" value="1"/>
</dbReference>
<evidence type="ECO:0000256" key="2">
    <source>
        <dbReference type="ARBA" id="ARBA00022692"/>
    </source>
</evidence>
<dbReference type="GO" id="GO:0004930">
    <property type="term" value="F:G protein-coupled receptor activity"/>
    <property type="evidence" value="ECO:0007669"/>
    <property type="project" value="UniProtKB-KW"/>
</dbReference>
<dbReference type="Proteomes" id="UP000596742">
    <property type="component" value="Unassembled WGS sequence"/>
</dbReference>
<dbReference type="PROSITE" id="PS00237">
    <property type="entry name" value="G_PROTEIN_RECEP_F1_1"/>
    <property type="match status" value="1"/>
</dbReference>
<proteinExistence type="inferred from homology"/>
<gene>
    <name evidence="12" type="ORF">MGAL_10B038447</name>
</gene>
<evidence type="ECO:0000256" key="4">
    <source>
        <dbReference type="ARBA" id="ARBA00023040"/>
    </source>
</evidence>
<dbReference type="PRINTS" id="PR00237">
    <property type="entry name" value="GPCRRHODOPSN"/>
</dbReference>
<feature type="transmembrane region" description="Helical" evidence="10">
    <location>
        <begin position="56"/>
        <end position="74"/>
    </location>
</feature>
<reference evidence="12" key="1">
    <citation type="submission" date="2018-11" db="EMBL/GenBank/DDBJ databases">
        <authorList>
            <person name="Alioto T."/>
            <person name="Alioto T."/>
        </authorList>
    </citation>
    <scope>NUCLEOTIDE SEQUENCE</scope>
</reference>
<feature type="domain" description="G-protein coupled receptors family 1 profile" evidence="11">
    <location>
        <begin position="35"/>
        <end position="290"/>
    </location>
</feature>
<keyword evidence="7 8" id="KW-0807">Transducer</keyword>
<feature type="transmembrane region" description="Helical" evidence="10">
    <location>
        <begin position="267"/>
        <end position="292"/>
    </location>
</feature>
<sequence>MTNNETNTPALLLSPLILTSLGVYLTIAIVIGTLANGSALYVFFTNKQLRSPTNMFIISLLICDFLMCTVGAPLPAASNFAHRWLWGWSGCVFHGFTVYILGLTNLYLLTAISVDRYIIIAKPLQASKINHRVVGISVFLCYFFGFVWSFLPLVGWSEYVFEGAGTACGISYDYNSASAFSYNIAIFINCYWIPIFIMIYCYYYVFMTIRSMARNTAFDRKSRIAKRNLRIEKKMAKTIALMIGVFMFAWTPYAVAAFWVAFGFGELPVIVSTSASMFAKSASVWNPLIYVYTNKQFRKAFYEKIPCSGFRSKLIKKEEEKEAESEESDIDDKSKTTGQKVTHLKVQHMRRGVTPINDDDDAGEITICEDIVADAITLDDDGKKEEIEIKDLCGSCQA</sequence>
<keyword evidence="3 10" id="KW-1133">Transmembrane helix</keyword>
<evidence type="ECO:0000256" key="8">
    <source>
        <dbReference type="RuleBase" id="RU000688"/>
    </source>
</evidence>
<dbReference type="OrthoDB" id="6142583at2759"/>
<comment type="subcellular location">
    <subcellularLocation>
        <location evidence="1">Membrane</location>
        <topology evidence="1">Multi-pass membrane protein</topology>
    </subcellularLocation>
</comment>
<feature type="transmembrane region" description="Helical" evidence="10">
    <location>
        <begin position="86"/>
        <end position="112"/>
    </location>
</feature>
<dbReference type="InterPro" id="IPR017452">
    <property type="entry name" value="GPCR_Rhodpsn_7TM"/>
</dbReference>
<name>A0A8B6E071_MYTGA</name>
<evidence type="ECO:0000256" key="7">
    <source>
        <dbReference type="ARBA" id="ARBA00023224"/>
    </source>
</evidence>
<feature type="transmembrane region" description="Helical" evidence="10">
    <location>
        <begin position="21"/>
        <end position="44"/>
    </location>
</feature>
<keyword evidence="13" id="KW-1185">Reference proteome</keyword>
<dbReference type="Pfam" id="PF00001">
    <property type="entry name" value="7tm_1"/>
    <property type="match status" value="1"/>
</dbReference>
<dbReference type="SUPFAM" id="SSF81321">
    <property type="entry name" value="Family A G protein-coupled receptor-like"/>
    <property type="match status" value="1"/>
</dbReference>
<comment type="caution">
    <text evidence="12">The sequence shown here is derived from an EMBL/GenBank/DDBJ whole genome shotgun (WGS) entry which is preliminary data.</text>
</comment>
<feature type="transmembrane region" description="Helical" evidence="10">
    <location>
        <begin position="184"/>
        <end position="205"/>
    </location>
</feature>
<keyword evidence="6 8" id="KW-0675">Receptor</keyword>
<evidence type="ECO:0000259" key="11">
    <source>
        <dbReference type="PROSITE" id="PS50262"/>
    </source>
</evidence>
<evidence type="ECO:0000313" key="12">
    <source>
        <dbReference type="EMBL" id="VDI27188.1"/>
    </source>
</evidence>
<keyword evidence="5 10" id="KW-0472">Membrane</keyword>
<dbReference type="EMBL" id="UYJE01004339">
    <property type="protein sequence ID" value="VDI27188.1"/>
    <property type="molecule type" value="Genomic_DNA"/>
</dbReference>
<comment type="similarity">
    <text evidence="8">Belongs to the G-protein coupled receptor 1 family.</text>
</comment>
<evidence type="ECO:0000256" key="9">
    <source>
        <dbReference type="SAM" id="MobiDB-lite"/>
    </source>
</evidence>
<dbReference type="Gene3D" id="1.20.1070.10">
    <property type="entry name" value="Rhodopsin 7-helix transmembrane proteins"/>
    <property type="match status" value="1"/>
</dbReference>
<keyword evidence="4 8" id="KW-0297">G-protein coupled receptor</keyword>
<evidence type="ECO:0000256" key="1">
    <source>
        <dbReference type="ARBA" id="ARBA00004141"/>
    </source>
</evidence>